<protein>
    <submittedName>
        <fullName evidence="9">SusD family protein</fullName>
    </submittedName>
</protein>
<feature type="domain" description="RagB/SusD" evidence="7">
    <location>
        <begin position="313"/>
        <end position="481"/>
    </location>
</feature>
<keyword evidence="3 6" id="KW-0732">Signal</keyword>
<evidence type="ECO:0000256" key="6">
    <source>
        <dbReference type="SAM" id="SignalP"/>
    </source>
</evidence>
<dbReference type="Pfam" id="PF07980">
    <property type="entry name" value="SusD_RagB"/>
    <property type="match status" value="1"/>
</dbReference>
<comment type="caution">
    <text evidence="9">The sequence shown here is derived from an EMBL/GenBank/DDBJ whole genome shotgun (WGS) entry which is preliminary data.</text>
</comment>
<dbReference type="InterPro" id="IPR019734">
    <property type="entry name" value="TPR_rpt"/>
</dbReference>
<evidence type="ECO:0000313" key="9">
    <source>
        <dbReference type="EMBL" id="GAF01986.1"/>
    </source>
</evidence>
<feature type="domain" description="SusD-like N-terminal" evidence="8">
    <location>
        <begin position="24"/>
        <end position="228"/>
    </location>
</feature>
<evidence type="ECO:0000313" key="10">
    <source>
        <dbReference type="Proteomes" id="UP000019402"/>
    </source>
</evidence>
<dbReference type="CDD" id="cd08977">
    <property type="entry name" value="SusD"/>
    <property type="match status" value="1"/>
</dbReference>
<evidence type="ECO:0000256" key="2">
    <source>
        <dbReference type="ARBA" id="ARBA00006275"/>
    </source>
</evidence>
<dbReference type="EMBL" id="BAMD01000004">
    <property type="protein sequence ID" value="GAF01986.1"/>
    <property type="molecule type" value="Genomic_DNA"/>
</dbReference>
<dbReference type="InterPro" id="IPR033985">
    <property type="entry name" value="SusD-like_N"/>
</dbReference>
<proteinExistence type="inferred from homology"/>
<dbReference type="OrthoDB" id="1016139at2"/>
<sequence length="483" mass="56208">MRKYILKIGVSLGIIMMLTASCDDYLELTPKDDLVQDEFWQNKEQVNSAVAGIYASMNESGFTERLLLWGEARAEMMVSIDASNNAQNMMKNYLVPTNGYVSWTNFYKTINYCNMVLAFADQAKENDPTFTELALNRYKAEAQTLRSLVYFFLVKNYKEIPLIAEATLSDQADFYPAKSSEGEVLNHITSDILAVIDYLPVSYEEGVKYDKGRLTKGAAYSILADIYLWQEKYDDCIEACQKVIDLQKYSLVEKSEWFNQIFFEGNSSEGIFELQFDDLFSTLRSYFYYFDPKVKPYDEIQDLFPEEVEDVRANRGSYDRSTGTVFKYAGVDAKAGTFRSYTEFYNTWIFYRYADVLLMQAEAYLLSENNKDEAKAYDLINQVHMRATGIPLEADNLYYDLLKERQKEFAFEGKRWYDLLRYARRNSFQDQYLITELVEIKAGADNADIIESYYSDTASYFLPIYQNEINLNSNLEQNPYYIN</sequence>
<evidence type="ECO:0000256" key="3">
    <source>
        <dbReference type="ARBA" id="ARBA00022729"/>
    </source>
</evidence>
<feature type="signal peptide" evidence="6">
    <location>
        <begin position="1"/>
        <end position="22"/>
    </location>
</feature>
<dbReference type="AlphaFoldDB" id="W7YBX9"/>
<reference evidence="9 10" key="1">
    <citation type="journal article" date="2014" name="Genome Announc.">
        <title>Draft Genome Sequence of Cytophaga fermentans JCM 21142T, a Facultative Anaerobe Isolated from Marine Mud.</title>
        <authorList>
            <person name="Starns D."/>
            <person name="Oshima K."/>
            <person name="Suda W."/>
            <person name="Iino T."/>
            <person name="Yuki M."/>
            <person name="Inoue J."/>
            <person name="Kitamura K."/>
            <person name="Iida T."/>
            <person name="Darby A."/>
            <person name="Hattori M."/>
            <person name="Ohkuma M."/>
        </authorList>
    </citation>
    <scope>NUCLEOTIDE SEQUENCE [LARGE SCALE GENOMIC DNA]</scope>
    <source>
        <strain evidence="9 10">JCM 21142</strain>
    </source>
</reference>
<dbReference type="SUPFAM" id="SSF48452">
    <property type="entry name" value="TPR-like"/>
    <property type="match status" value="1"/>
</dbReference>
<comment type="similarity">
    <text evidence="2">Belongs to the SusD family.</text>
</comment>
<accession>W7YBX9</accession>
<dbReference type="InterPro" id="IPR011990">
    <property type="entry name" value="TPR-like_helical_dom_sf"/>
</dbReference>
<dbReference type="Proteomes" id="UP000019402">
    <property type="component" value="Unassembled WGS sequence"/>
</dbReference>
<evidence type="ECO:0000256" key="1">
    <source>
        <dbReference type="ARBA" id="ARBA00004442"/>
    </source>
</evidence>
<name>W7YBX9_9BACT</name>
<dbReference type="eggNOG" id="COG0702">
    <property type="taxonomic scope" value="Bacteria"/>
</dbReference>
<evidence type="ECO:0000256" key="4">
    <source>
        <dbReference type="ARBA" id="ARBA00023136"/>
    </source>
</evidence>
<dbReference type="RefSeq" id="WP_027471305.1">
    <property type="nucleotide sequence ID" value="NZ_BAMD01000004.1"/>
</dbReference>
<keyword evidence="4" id="KW-0472">Membrane</keyword>
<dbReference type="Gene3D" id="1.25.40.390">
    <property type="match status" value="1"/>
</dbReference>
<evidence type="ECO:0000259" key="7">
    <source>
        <dbReference type="Pfam" id="PF07980"/>
    </source>
</evidence>
<organism evidence="9 10">
    <name type="scientific">Saccharicrinis fermentans DSM 9555 = JCM 21142</name>
    <dbReference type="NCBI Taxonomy" id="869213"/>
    <lineage>
        <taxon>Bacteria</taxon>
        <taxon>Pseudomonadati</taxon>
        <taxon>Bacteroidota</taxon>
        <taxon>Bacteroidia</taxon>
        <taxon>Marinilabiliales</taxon>
        <taxon>Marinilabiliaceae</taxon>
        <taxon>Saccharicrinis</taxon>
    </lineage>
</organism>
<dbReference type="STRING" id="869213.GCA_000517085_01498"/>
<dbReference type="PROSITE" id="PS51257">
    <property type="entry name" value="PROKAR_LIPOPROTEIN"/>
    <property type="match status" value="1"/>
</dbReference>
<dbReference type="InterPro" id="IPR012944">
    <property type="entry name" value="SusD_RagB_dom"/>
</dbReference>
<dbReference type="SMART" id="SM00028">
    <property type="entry name" value="TPR"/>
    <property type="match status" value="1"/>
</dbReference>
<keyword evidence="10" id="KW-1185">Reference proteome</keyword>
<evidence type="ECO:0000259" key="8">
    <source>
        <dbReference type="Pfam" id="PF14322"/>
    </source>
</evidence>
<dbReference type="Pfam" id="PF14322">
    <property type="entry name" value="SusD-like_3"/>
    <property type="match status" value="1"/>
</dbReference>
<evidence type="ECO:0000256" key="5">
    <source>
        <dbReference type="ARBA" id="ARBA00023237"/>
    </source>
</evidence>
<keyword evidence="5" id="KW-0998">Cell outer membrane</keyword>
<gene>
    <name evidence="9" type="ORF">JCM21142_1610</name>
</gene>
<feature type="chain" id="PRO_5004904120" evidence="6">
    <location>
        <begin position="23"/>
        <end position="483"/>
    </location>
</feature>
<comment type="subcellular location">
    <subcellularLocation>
        <location evidence="1">Cell outer membrane</location>
    </subcellularLocation>
</comment>
<dbReference type="GO" id="GO:0009279">
    <property type="term" value="C:cell outer membrane"/>
    <property type="evidence" value="ECO:0007669"/>
    <property type="project" value="UniProtKB-SubCell"/>
</dbReference>